<organism evidence="9 10">
    <name type="scientific">Pedobacter jejuensis</name>
    <dbReference type="NCBI Taxonomy" id="1268550"/>
    <lineage>
        <taxon>Bacteria</taxon>
        <taxon>Pseudomonadati</taxon>
        <taxon>Bacteroidota</taxon>
        <taxon>Sphingobacteriia</taxon>
        <taxon>Sphingobacteriales</taxon>
        <taxon>Sphingobacteriaceae</taxon>
        <taxon>Pedobacter</taxon>
    </lineage>
</organism>
<dbReference type="Pfam" id="PF13186">
    <property type="entry name" value="SPASM"/>
    <property type="match status" value="1"/>
</dbReference>
<evidence type="ECO:0000256" key="5">
    <source>
        <dbReference type="ARBA" id="ARBA00023002"/>
    </source>
</evidence>
<evidence type="ECO:0000259" key="8">
    <source>
        <dbReference type="PROSITE" id="PS51918"/>
    </source>
</evidence>
<keyword evidence="6" id="KW-0408">Iron</keyword>
<dbReference type="InterPro" id="IPR023885">
    <property type="entry name" value="4Fe4S-binding_SPASM_dom"/>
</dbReference>
<keyword evidence="7" id="KW-0411">Iron-sulfur</keyword>
<gene>
    <name evidence="9" type="ORF">D7004_07635</name>
</gene>
<dbReference type="PANTHER" id="PTHR11228">
    <property type="entry name" value="RADICAL SAM DOMAIN PROTEIN"/>
    <property type="match status" value="1"/>
</dbReference>
<dbReference type="InterPro" id="IPR058240">
    <property type="entry name" value="rSAM_sf"/>
</dbReference>
<dbReference type="SFLD" id="SFLDS00029">
    <property type="entry name" value="Radical_SAM"/>
    <property type="match status" value="1"/>
</dbReference>
<dbReference type="PANTHER" id="PTHR11228:SF7">
    <property type="entry name" value="PQQA PEPTIDE CYCLASE"/>
    <property type="match status" value="1"/>
</dbReference>
<comment type="caution">
    <text evidence="9">The sequence shown here is derived from an EMBL/GenBank/DDBJ whole genome shotgun (WGS) entry which is preliminary data.</text>
</comment>
<evidence type="ECO:0000256" key="3">
    <source>
        <dbReference type="ARBA" id="ARBA00022691"/>
    </source>
</evidence>
<dbReference type="CDD" id="cd21109">
    <property type="entry name" value="SPASM"/>
    <property type="match status" value="1"/>
</dbReference>
<dbReference type="AlphaFoldDB" id="A0A3N0BW73"/>
<evidence type="ECO:0000256" key="1">
    <source>
        <dbReference type="ARBA" id="ARBA00001966"/>
    </source>
</evidence>
<dbReference type="InterPro" id="IPR013785">
    <property type="entry name" value="Aldolase_TIM"/>
</dbReference>
<feature type="domain" description="Radical SAM core" evidence="8">
    <location>
        <begin position="96"/>
        <end position="323"/>
    </location>
</feature>
<dbReference type="SUPFAM" id="SSF102114">
    <property type="entry name" value="Radical SAM enzymes"/>
    <property type="match status" value="1"/>
</dbReference>
<evidence type="ECO:0000313" key="10">
    <source>
        <dbReference type="Proteomes" id="UP000274046"/>
    </source>
</evidence>
<dbReference type="InterPro" id="IPR034391">
    <property type="entry name" value="AdoMet-like_SPASM_containing"/>
</dbReference>
<dbReference type="InterPro" id="IPR050377">
    <property type="entry name" value="Radical_SAM_PqqE_MftC-like"/>
</dbReference>
<dbReference type="Proteomes" id="UP000274046">
    <property type="component" value="Unassembled WGS sequence"/>
</dbReference>
<evidence type="ECO:0000256" key="4">
    <source>
        <dbReference type="ARBA" id="ARBA00022723"/>
    </source>
</evidence>
<evidence type="ECO:0000256" key="2">
    <source>
        <dbReference type="ARBA" id="ARBA00022485"/>
    </source>
</evidence>
<keyword evidence="10" id="KW-1185">Reference proteome</keyword>
<dbReference type="InterPro" id="IPR007197">
    <property type="entry name" value="rSAM"/>
</dbReference>
<dbReference type="GO" id="GO:0051539">
    <property type="term" value="F:4 iron, 4 sulfur cluster binding"/>
    <property type="evidence" value="ECO:0007669"/>
    <property type="project" value="UniProtKB-KW"/>
</dbReference>
<dbReference type="PROSITE" id="PS51918">
    <property type="entry name" value="RADICAL_SAM"/>
    <property type="match status" value="1"/>
</dbReference>
<dbReference type="Gene3D" id="3.20.20.70">
    <property type="entry name" value="Aldolase class I"/>
    <property type="match status" value="1"/>
</dbReference>
<protein>
    <submittedName>
        <fullName evidence="9">Radical SAM protein</fullName>
    </submittedName>
</protein>
<proteinExistence type="predicted"/>
<dbReference type="GO" id="GO:0046872">
    <property type="term" value="F:metal ion binding"/>
    <property type="evidence" value="ECO:0007669"/>
    <property type="project" value="UniProtKB-KW"/>
</dbReference>
<dbReference type="Pfam" id="PF04055">
    <property type="entry name" value="Radical_SAM"/>
    <property type="match status" value="1"/>
</dbReference>
<dbReference type="GO" id="GO:0016491">
    <property type="term" value="F:oxidoreductase activity"/>
    <property type="evidence" value="ECO:0007669"/>
    <property type="project" value="UniProtKB-KW"/>
</dbReference>
<dbReference type="InterPro" id="IPR000385">
    <property type="entry name" value="MoaA_NifB_PqqE_Fe-S-bd_CS"/>
</dbReference>
<dbReference type="EMBL" id="RBEE01000012">
    <property type="protein sequence ID" value="RNL53963.1"/>
    <property type="molecule type" value="Genomic_DNA"/>
</dbReference>
<dbReference type="CDD" id="cd01335">
    <property type="entry name" value="Radical_SAM"/>
    <property type="match status" value="1"/>
</dbReference>
<keyword evidence="4" id="KW-0479">Metal-binding</keyword>
<evidence type="ECO:0000256" key="6">
    <source>
        <dbReference type="ARBA" id="ARBA00023004"/>
    </source>
</evidence>
<reference evidence="9 10" key="1">
    <citation type="submission" date="2018-10" db="EMBL/GenBank/DDBJ databases">
        <title>Genome sequencing of Pedobacter jejuensis TNB23.</title>
        <authorList>
            <person name="Cho Y.-J."/>
            <person name="Cho A."/>
            <person name="Kim O.-S."/>
        </authorList>
    </citation>
    <scope>NUCLEOTIDE SEQUENCE [LARGE SCALE GENOMIC DNA]</scope>
    <source>
        <strain evidence="9 10">TNB23</strain>
    </source>
</reference>
<comment type="cofactor">
    <cofactor evidence="1">
        <name>[4Fe-4S] cluster</name>
        <dbReference type="ChEBI" id="CHEBI:49883"/>
    </cofactor>
</comment>
<keyword evidence="5" id="KW-0560">Oxidoreductase</keyword>
<dbReference type="SFLD" id="SFLDG01387">
    <property type="entry name" value="BtrN-like_SPASM_domain_contain"/>
    <property type="match status" value="1"/>
</dbReference>
<sequence length="445" mass="51500">MKIKMRYCGSTSDWGLHSKIGKPRVFPKNYSARCTKTLWKCAPPPKITSKPISTTLSMELKSSVKFDPETFDRLQKRIKDLSTTKKALFTNPTYASPIPTEVDIQLTYACNLRCKMCYQWNDDGYFHSYNKEIQNKEIAVDIFQKILQETHPAKSRLYLWGGEPLYHTKWDEIADLLEKDKRYTVMCTNGILLEKRMESLLKISDNLALLVSIDGLGEVNDALRGKKTFEKLIKQVKLVLEEQKNGNYKGTVSVNVVLNDELVPHLYEFVEYFEDLGIDSIYFNYPWFISTERAELMDRFYAENFAHHDSTPSHSVASWHSYSFKLSPQSAEVLNEQIFKLNSRVWKLRVRFQQQLEANEINDFILDTYVPKKKCYALSNRIEVLADGKVGTCSKFFPELSIGDLNSHSLLEIWNSGKFNYLRNILSKGLMPVCSKCVLLYRNGI</sequence>
<keyword evidence="3" id="KW-0949">S-adenosyl-L-methionine</keyword>
<dbReference type="PROSITE" id="PS01305">
    <property type="entry name" value="MOAA_NIFB_PQQE"/>
    <property type="match status" value="1"/>
</dbReference>
<accession>A0A3N0BW73</accession>
<name>A0A3N0BW73_9SPHI</name>
<evidence type="ECO:0000256" key="7">
    <source>
        <dbReference type="ARBA" id="ARBA00023014"/>
    </source>
</evidence>
<keyword evidence="2" id="KW-0004">4Fe-4S</keyword>
<dbReference type="SFLD" id="SFLDG01067">
    <property type="entry name" value="SPASM/twitch_domain_containing"/>
    <property type="match status" value="1"/>
</dbReference>
<evidence type="ECO:0000313" key="9">
    <source>
        <dbReference type="EMBL" id="RNL53963.1"/>
    </source>
</evidence>
<dbReference type="OrthoDB" id="9763993at2"/>